<evidence type="ECO:0000313" key="3">
    <source>
        <dbReference type="Proteomes" id="UP000245370"/>
    </source>
</evidence>
<dbReference type="InterPro" id="IPR038081">
    <property type="entry name" value="CalX-like_sf"/>
</dbReference>
<gene>
    <name evidence="2" type="ORF">DIT68_09235</name>
</gene>
<dbReference type="SUPFAM" id="SSF49299">
    <property type="entry name" value="PKD domain"/>
    <property type="match status" value="1"/>
</dbReference>
<dbReference type="SUPFAM" id="SSF141072">
    <property type="entry name" value="CalX-like"/>
    <property type="match status" value="1"/>
</dbReference>
<dbReference type="SMART" id="SM00089">
    <property type="entry name" value="PKD"/>
    <property type="match status" value="1"/>
</dbReference>
<keyword evidence="3" id="KW-1185">Reference proteome</keyword>
<organism evidence="2 3">
    <name type="scientific">Brumimicrobium oceani</name>
    <dbReference type="NCBI Taxonomy" id="2100725"/>
    <lineage>
        <taxon>Bacteria</taxon>
        <taxon>Pseudomonadati</taxon>
        <taxon>Bacteroidota</taxon>
        <taxon>Flavobacteriia</taxon>
        <taxon>Flavobacteriales</taxon>
        <taxon>Crocinitomicaceae</taxon>
        <taxon>Brumimicrobium</taxon>
    </lineage>
</organism>
<dbReference type="InterPro" id="IPR013783">
    <property type="entry name" value="Ig-like_fold"/>
</dbReference>
<dbReference type="Gene3D" id="2.60.40.2030">
    <property type="match status" value="1"/>
</dbReference>
<dbReference type="InterPro" id="IPR026341">
    <property type="entry name" value="T9SS_type_B"/>
</dbReference>
<dbReference type="NCBIfam" id="TIGR04131">
    <property type="entry name" value="Bac_Flav_CTERM"/>
    <property type="match status" value="1"/>
</dbReference>
<dbReference type="OrthoDB" id="9765926at2"/>
<dbReference type="EMBL" id="QFRJ01000006">
    <property type="protein sequence ID" value="PWH85430.1"/>
    <property type="molecule type" value="Genomic_DNA"/>
</dbReference>
<dbReference type="Proteomes" id="UP000245370">
    <property type="component" value="Unassembled WGS sequence"/>
</dbReference>
<dbReference type="Pfam" id="PF18911">
    <property type="entry name" value="PKD_4"/>
    <property type="match status" value="1"/>
</dbReference>
<dbReference type="InterPro" id="IPR049804">
    <property type="entry name" value="Choice_anch_L"/>
</dbReference>
<sequence>MLKQLFSAYLRLCYEYPHKDMTMKKHILLLLSIFLFPISGLIAQQMNLIQPSMTPQQAVQDVLLGAGINAFNITYNGSAANANQVQQGVKRFNNTDPNFPISGGVLMHTEGAPVVTGDPDLTVIGGNITNGSIIEFDFVPSGDTLSFNYIFSSMEYSGFTCSNYNDVFGFFISGPGINGPFSNNAVNIATIPGSTTPVGINSVNSGNNADIGGNCFNANPNWVADAIYFTTSYTPIYTAAGQPMAAYNGSTVLLPANSNLSCNDTFHIKLAISNVFDQGLNSGVFLEANSFSSNIVDISIETNADYSDTLLIEGCMEATVAFTRPINQISDSLIIDIQVGGTAIPDVDYPIFAPGDSLIFVPGQDTLIVTITPFADGLVEGPESIIISAYSVTVCGDTVYSYGTIWIDDEPVSTTIASDTTTLCANDSVPVWATTDNGFPPYTYNWSNGTTGANSFASATTNGPTTYIVTATDDCGFTSSDTTTITLNQTLKIDSLIQNPADCGAENGYVVGYGHVPGYTGTPLFKWTGPGTNTNDFTNASVWPNKPSGWYYYSITDDVCTVIDSIFLEQDPPPNADFEASPDFGYAPLDVTFINNSDPATTYYWDFGNGQTAVVNNTDDQYTTYFEEGVYTVTLITEKGECSDETARNVVVTLPLGYNLPNVFTPNGDGQNDFFTMNVENAQSVEIVIVNRWGNVVFESTDLNFLWNGKVNNSGTECADGTYFYTFTIVDLSGQEKKEHGFVQLVND</sequence>
<reference evidence="2 3" key="2">
    <citation type="submission" date="2018-05" db="EMBL/GenBank/DDBJ databases">
        <authorList>
            <person name="Lanie J.A."/>
            <person name="Ng W.-L."/>
            <person name="Kazmierczak K.M."/>
            <person name="Andrzejewski T.M."/>
            <person name="Davidsen T.M."/>
            <person name="Wayne K.J."/>
            <person name="Tettelin H."/>
            <person name="Glass J.I."/>
            <person name="Rusch D."/>
            <person name="Podicherti R."/>
            <person name="Tsui H.-C.T."/>
            <person name="Winkler M.E."/>
        </authorList>
    </citation>
    <scope>NUCLEOTIDE SEQUENCE [LARGE SCALE GENOMIC DNA]</scope>
    <source>
        <strain evidence="2 3">C305</strain>
    </source>
</reference>
<evidence type="ECO:0000313" key="2">
    <source>
        <dbReference type="EMBL" id="PWH85430.1"/>
    </source>
</evidence>
<dbReference type="RefSeq" id="WP_109359511.1">
    <property type="nucleotide sequence ID" value="NZ_QFRJ01000006.1"/>
</dbReference>
<evidence type="ECO:0000259" key="1">
    <source>
        <dbReference type="PROSITE" id="PS50093"/>
    </source>
</evidence>
<dbReference type="AlphaFoldDB" id="A0A2U2XCF6"/>
<dbReference type="NCBIfam" id="NF038133">
    <property type="entry name" value="choice_anch_L"/>
    <property type="match status" value="1"/>
</dbReference>
<accession>A0A2U2XCF6</accession>
<feature type="domain" description="PKD" evidence="1">
    <location>
        <begin position="595"/>
        <end position="635"/>
    </location>
</feature>
<proteinExistence type="predicted"/>
<name>A0A2U2XCF6_9FLAO</name>
<dbReference type="InterPro" id="IPR000601">
    <property type="entry name" value="PKD_dom"/>
</dbReference>
<comment type="caution">
    <text evidence="2">The sequence shown here is derived from an EMBL/GenBank/DDBJ whole genome shotgun (WGS) entry which is preliminary data.</text>
</comment>
<dbReference type="Gene3D" id="2.60.40.4070">
    <property type="match status" value="1"/>
</dbReference>
<dbReference type="Pfam" id="PF13585">
    <property type="entry name" value="CHU_C"/>
    <property type="match status" value="1"/>
</dbReference>
<protein>
    <recommendedName>
        <fullName evidence="1">PKD domain-containing protein</fullName>
    </recommendedName>
</protein>
<dbReference type="PROSITE" id="PS50093">
    <property type="entry name" value="PKD"/>
    <property type="match status" value="1"/>
</dbReference>
<dbReference type="InterPro" id="IPR022409">
    <property type="entry name" value="PKD/Chitinase_dom"/>
</dbReference>
<reference evidence="2 3" key="1">
    <citation type="submission" date="2018-05" db="EMBL/GenBank/DDBJ databases">
        <title>Brumimicrobium oceani sp. nov., isolated from coastal sediment.</title>
        <authorList>
            <person name="Kou Y."/>
        </authorList>
    </citation>
    <scope>NUCLEOTIDE SEQUENCE [LARGE SCALE GENOMIC DNA]</scope>
    <source>
        <strain evidence="2 3">C305</strain>
    </source>
</reference>
<dbReference type="InterPro" id="IPR035986">
    <property type="entry name" value="PKD_dom_sf"/>
</dbReference>
<dbReference type="Gene3D" id="2.60.40.10">
    <property type="entry name" value="Immunoglobulins"/>
    <property type="match status" value="1"/>
</dbReference>